<comment type="caution">
    <text evidence="1">The sequence shown here is derived from an EMBL/GenBank/DDBJ whole genome shotgun (WGS) entry which is preliminary data.</text>
</comment>
<accession>A0AAV7NDP8</accession>
<proteinExistence type="predicted"/>
<organism evidence="1 2">
    <name type="scientific">Pleurodeles waltl</name>
    <name type="common">Iberian ribbed newt</name>
    <dbReference type="NCBI Taxonomy" id="8319"/>
    <lineage>
        <taxon>Eukaryota</taxon>
        <taxon>Metazoa</taxon>
        <taxon>Chordata</taxon>
        <taxon>Craniata</taxon>
        <taxon>Vertebrata</taxon>
        <taxon>Euteleostomi</taxon>
        <taxon>Amphibia</taxon>
        <taxon>Batrachia</taxon>
        <taxon>Caudata</taxon>
        <taxon>Salamandroidea</taxon>
        <taxon>Salamandridae</taxon>
        <taxon>Pleurodelinae</taxon>
        <taxon>Pleurodeles</taxon>
    </lineage>
</organism>
<reference evidence="1" key="1">
    <citation type="journal article" date="2022" name="bioRxiv">
        <title>Sequencing and chromosome-scale assembly of the giantPleurodeles waltlgenome.</title>
        <authorList>
            <person name="Brown T."/>
            <person name="Elewa A."/>
            <person name="Iarovenko S."/>
            <person name="Subramanian E."/>
            <person name="Araus A.J."/>
            <person name="Petzold A."/>
            <person name="Susuki M."/>
            <person name="Suzuki K.-i.T."/>
            <person name="Hayashi T."/>
            <person name="Toyoda A."/>
            <person name="Oliveira C."/>
            <person name="Osipova E."/>
            <person name="Leigh N.D."/>
            <person name="Simon A."/>
            <person name="Yun M.H."/>
        </authorList>
    </citation>
    <scope>NUCLEOTIDE SEQUENCE</scope>
    <source>
        <strain evidence="1">20211129_DDA</strain>
        <tissue evidence="1">Liver</tissue>
    </source>
</reference>
<evidence type="ECO:0000313" key="2">
    <source>
        <dbReference type="Proteomes" id="UP001066276"/>
    </source>
</evidence>
<gene>
    <name evidence="1" type="ORF">NDU88_002431</name>
</gene>
<name>A0AAV7NDP8_PLEWA</name>
<evidence type="ECO:0000313" key="1">
    <source>
        <dbReference type="EMBL" id="KAJ1114192.1"/>
    </source>
</evidence>
<dbReference type="AlphaFoldDB" id="A0AAV7NDP8"/>
<sequence>MPLETCASRNAPFLTGSRCVYYRSDKRPFVTTQERCQEGRSTACGYGKQLKHGWCRMFILTALKFSFYQTIHPQAAVPGVLVIFISAMVNAKRFLFAIGAFYQVLGLEFVPGC</sequence>
<dbReference type="EMBL" id="JANPWB010000012">
    <property type="protein sequence ID" value="KAJ1114192.1"/>
    <property type="molecule type" value="Genomic_DNA"/>
</dbReference>
<keyword evidence="2" id="KW-1185">Reference proteome</keyword>
<protein>
    <submittedName>
        <fullName evidence="1">Uncharacterized protein</fullName>
    </submittedName>
</protein>
<dbReference type="Proteomes" id="UP001066276">
    <property type="component" value="Chromosome 8"/>
</dbReference>